<keyword evidence="2" id="KW-0812">Transmembrane</keyword>
<dbReference type="EMBL" id="JAAGYV010000076">
    <property type="protein sequence ID" value="NEK73500.1"/>
    <property type="molecule type" value="Genomic_DNA"/>
</dbReference>
<sequence>MGNIVKLDQHRRRRPAPCPAPGPEPTDTETSTTVTGKRLLRFIVRTASDLVAGAMLAILALLRRPVRWAAQLSIVALIGSCVIAAISPQHEAKMVLAIGAIALVLFLIHATIQGLTGALSRFHHH</sequence>
<dbReference type="RefSeq" id="WP_126952738.1">
    <property type="nucleotide sequence ID" value="NZ_CP170254.1"/>
</dbReference>
<accession>A0A6B3KJI1</accession>
<keyword evidence="2" id="KW-0472">Membrane</keyword>
<comment type="caution">
    <text evidence="3">The sequence shown here is derived from an EMBL/GenBank/DDBJ whole genome shotgun (WGS) entry which is preliminary data.</text>
</comment>
<protein>
    <submittedName>
        <fullName evidence="3">Uncharacterized protein</fullName>
    </submittedName>
</protein>
<name>A0A6B3KJI1_XANEU</name>
<feature type="transmembrane region" description="Helical" evidence="2">
    <location>
        <begin position="42"/>
        <end position="62"/>
    </location>
</feature>
<evidence type="ECO:0000256" key="2">
    <source>
        <dbReference type="SAM" id="Phobius"/>
    </source>
</evidence>
<evidence type="ECO:0000313" key="3">
    <source>
        <dbReference type="EMBL" id="NEK73500.1"/>
    </source>
</evidence>
<proteinExistence type="predicted"/>
<evidence type="ECO:0000256" key="1">
    <source>
        <dbReference type="SAM" id="MobiDB-lite"/>
    </source>
</evidence>
<keyword evidence="2" id="KW-1133">Transmembrane helix</keyword>
<feature type="transmembrane region" description="Helical" evidence="2">
    <location>
        <begin position="68"/>
        <end position="87"/>
    </location>
</feature>
<gene>
    <name evidence="3" type="ORF">G3W62_12025</name>
</gene>
<reference evidence="3" key="1">
    <citation type="submission" date="2019-11" db="EMBL/GenBank/DDBJ databases">
        <title>Genome-resolved metagenomics to study the prevalence of co-infection and intraspecific heterogeneity among plant pathogen metapopulations.</title>
        <authorList>
            <person name="Newberry E."/>
            <person name="Bhandari R."/>
            <person name="Kemble J."/>
            <person name="Sikora E."/>
            <person name="Potnis N."/>
        </authorList>
    </citation>
    <scope>NUCLEOTIDE SEQUENCE</scope>
    <source>
        <strain evidence="3">Xe_Pep_Tuscaloosa_18b</strain>
    </source>
</reference>
<dbReference type="AlphaFoldDB" id="A0A6B3KJI1"/>
<feature type="region of interest" description="Disordered" evidence="1">
    <location>
        <begin position="1"/>
        <end position="33"/>
    </location>
</feature>
<feature type="transmembrane region" description="Helical" evidence="2">
    <location>
        <begin position="94"/>
        <end position="112"/>
    </location>
</feature>
<organism evidence="3">
    <name type="scientific">Xanthomonas euvesicatoria</name>
    <dbReference type="NCBI Taxonomy" id="456327"/>
    <lineage>
        <taxon>Bacteria</taxon>
        <taxon>Pseudomonadati</taxon>
        <taxon>Pseudomonadota</taxon>
        <taxon>Gammaproteobacteria</taxon>
        <taxon>Lysobacterales</taxon>
        <taxon>Lysobacteraceae</taxon>
        <taxon>Xanthomonas</taxon>
    </lineage>
</organism>